<evidence type="ECO:0000256" key="9">
    <source>
        <dbReference type="ARBA" id="ARBA00023136"/>
    </source>
</evidence>
<keyword evidence="8" id="KW-0653">Protein transport</keyword>
<dbReference type="GO" id="GO:0045036">
    <property type="term" value="P:protein targeting to chloroplast"/>
    <property type="evidence" value="ECO:0007669"/>
    <property type="project" value="UniProtKB-ARBA"/>
</dbReference>
<keyword evidence="5" id="KW-0934">Plastid</keyword>
<evidence type="ECO:0000256" key="5">
    <source>
        <dbReference type="ARBA" id="ARBA00022640"/>
    </source>
</evidence>
<keyword evidence="3" id="KW-1134">Transmembrane beta strand</keyword>
<evidence type="ECO:0008006" key="16">
    <source>
        <dbReference type="Google" id="ProtNLM"/>
    </source>
</evidence>
<evidence type="ECO:0000256" key="3">
    <source>
        <dbReference type="ARBA" id="ARBA00022452"/>
    </source>
</evidence>
<dbReference type="InterPro" id="IPR057354">
    <property type="entry name" value="POTRA1_3_Toc75"/>
</dbReference>
<feature type="domain" description="Toc75-like POTRA" evidence="13">
    <location>
        <begin position="993"/>
        <end position="1074"/>
    </location>
</feature>
<proteinExistence type="inferred from homology"/>
<keyword evidence="7" id="KW-1002">Plastid outer membrane</keyword>
<comment type="caution">
    <text evidence="14">The sequence shown here is derived from an EMBL/GenBank/DDBJ whole genome shotgun (WGS) entry which is preliminary data.</text>
</comment>
<dbReference type="Pfam" id="PF25282">
    <property type="entry name" value="POTRA1_3_Toc75"/>
    <property type="match status" value="4"/>
</dbReference>
<sequence length="1450" mass="157834">MGFPNPFAPVISVLSRGATALTTWFLPWLLANAAAPRAIGRRPPQPQQQKPAAEEDRWDAHGLAAGGEPVPPSRLDARKRFKVSEVGFLDRRAGGAAGAEKDDDPLLGKAARLRAGGVYTRSQLLGVLKAMAGSGSFDDVDVAASPKPDGTLGVTVSFAERVLGDADTFRCVNVVHLSPPALRYNNNNDDDGEVTEAAAAEETAPCILPEAVREEVQGMVEAQQGKVTARLLRRINDRVQKWYHEEGFVCAQVVSFRNPRDTGEVACEVVEGDITKVEYRFLDKLGNVVDGNTKVTVIDRELPPQLRPGQIYNSGAGKQALNYISSLGLFSNVELNPRPDETEDGGVVVEVKLSELEPKSAELSTNWSIAPWSKGIPALASFCPGGTMSFEHRNIAGLNRSLVGSVACGNLLNPLDDLSFKFEYVHPYLDGVENRSRNRTFKASCFNTRKLSPTFVAGPSMAETPPIWIDRRGFKANITENFTRQSTFTYGLVVEEITALDERNNICTHGSRVLPSGALSMDGPPTTFSGTGVDQMAFLQGNITRDTTAFVNGTPIGDRIIVQCDQGLGIGSNNPVFNRHQLSVTKFINLNKQEQGAGLPPPAVLALHGRYAGCIGDLPAYDAFALGGPHSVRGYNMGELGAARSVVEGAVELSVPITIKNTHAQAYAFAEHGNDLGSSKDVKGNPTEFFRRAGHGTSFGFGVKIGPIRAEFTYIAAIDARVLNSLSLPSHLILSSHGATAMPFLSWFFSGGGAARADEPKKKPPPADWDAHGFSVTRTPVPISRLDGKKRYKVSDLSFVDRRARTGAGAIAVSDDPLFDMSTLRPGGVYTRSQLADEVKAMTSSGMFENVSVQTKPKPDGTLGVTVSYIENVWGVADRLKCVNVGFMPPAPDDHGLDKDMTARERMEHQQRQERAYQQRLSGARRCILPEPVREELIGMVKKQRKVSARLLQRLRDRIVKWYHDEGFVCANVINFGNLDTDEVVCEVVEGSITKLEYQFQDKLGNIVEGNTRIAVIDREVPEQLRPGHIYNIGAGKQALNRLNSLGLFSNIEVFPRPDKTKEGAVVVEIKLREMEPKSAEVATEWSIVPGSQGRPTLASIQPGGTVSFEHRNIAGLNRSFIGSVTSSNLLNPQDDLSFKIEYAHPYLDGVEDRRRNRTFKTSCFNTRKLSPVFVAGPTMDDAPPVWIERVGFKANITESFTRQSKFTYGLVVEEITARDEDNNICTHGSRSLPNGIMSLDGPPTTFSGTGVDRMAFLQANITRDNTEFVNGATIGDRCIFQFDQGLGIGSKNPFFNRHQLSVTKFINLNKRKHGAGKPPPAVLTLHGRYAGCVGDLPSYDAFALGGPHSVRGYSMGELGAARNLLEVATELSVPISVKNRHTQVYAFAEHGTDLGSSKEVKGNPTEFFQRVGHGSSYGVGVKLSAVRAEYAIDHNAGTGTFFLRFGDRF</sequence>
<dbReference type="InterPro" id="IPR039910">
    <property type="entry name" value="D15-like"/>
</dbReference>
<feature type="domain" description="Toc75-like POTRA" evidence="13">
    <location>
        <begin position="785"/>
        <end position="871"/>
    </location>
</feature>
<dbReference type="Pfam" id="PF01103">
    <property type="entry name" value="Omp85"/>
    <property type="match status" value="2"/>
</dbReference>
<dbReference type="PANTHER" id="PTHR12815:SF36">
    <property type="entry name" value="OS11G0116500 PROTEIN"/>
    <property type="match status" value="1"/>
</dbReference>
<reference evidence="14 15" key="1">
    <citation type="journal article" date="2019" name="Sci. Rep.">
        <title>A high-quality genome of Eragrostis curvula grass provides insights into Poaceae evolution and supports new strategies to enhance forage quality.</title>
        <authorList>
            <person name="Carballo J."/>
            <person name="Santos B.A.C.M."/>
            <person name="Zappacosta D."/>
            <person name="Garbus I."/>
            <person name="Selva J.P."/>
            <person name="Gallo C.A."/>
            <person name="Diaz A."/>
            <person name="Albertini E."/>
            <person name="Caccamo M."/>
            <person name="Echenique V."/>
        </authorList>
    </citation>
    <scope>NUCLEOTIDE SEQUENCE [LARGE SCALE GENOMIC DNA]</scope>
    <source>
        <strain evidence="15">cv. Victoria</strain>
        <tissue evidence="14">Leaf</tissue>
    </source>
</reference>
<feature type="domain" description="Toc75-like second POTRA" evidence="12">
    <location>
        <begin position="200"/>
        <end position="273"/>
    </location>
</feature>
<evidence type="ECO:0000259" key="11">
    <source>
        <dbReference type="Pfam" id="PF01103"/>
    </source>
</evidence>
<evidence type="ECO:0000256" key="10">
    <source>
        <dbReference type="ARBA" id="ARBA00061638"/>
    </source>
</evidence>
<dbReference type="EMBL" id="RWGY01000013">
    <property type="protein sequence ID" value="TVU25915.1"/>
    <property type="molecule type" value="Genomic_DNA"/>
</dbReference>
<evidence type="ECO:0000256" key="1">
    <source>
        <dbReference type="ARBA" id="ARBA00004396"/>
    </source>
</evidence>
<protein>
    <recommendedName>
        <fullName evidence="16">Bacterial surface antigen (D15) domain-containing protein</fullName>
    </recommendedName>
</protein>
<evidence type="ECO:0000256" key="7">
    <source>
        <dbReference type="ARBA" id="ARBA00022805"/>
    </source>
</evidence>
<evidence type="ECO:0000256" key="2">
    <source>
        <dbReference type="ARBA" id="ARBA00022448"/>
    </source>
</evidence>
<dbReference type="FunFam" id="2.40.160.50:FF:000004">
    <property type="entry name" value="Protein TOC75-3 chloroplastic"/>
    <property type="match status" value="1"/>
</dbReference>
<dbReference type="GO" id="GO:0009658">
    <property type="term" value="P:chloroplast organization"/>
    <property type="evidence" value="ECO:0007669"/>
    <property type="project" value="TreeGrafter"/>
</dbReference>
<name>A0A5J9UQX7_9POAL</name>
<evidence type="ECO:0000256" key="4">
    <source>
        <dbReference type="ARBA" id="ARBA00022528"/>
    </source>
</evidence>
<feature type="domain" description="Bacterial surface antigen (D15)" evidence="11">
    <location>
        <begin position="1113"/>
        <end position="1425"/>
    </location>
</feature>
<dbReference type="InterPro" id="IPR057355">
    <property type="entry name" value="POTRA2_Toc75"/>
</dbReference>
<dbReference type="Gramene" id="TVU25915">
    <property type="protein sequence ID" value="TVU25915"/>
    <property type="gene ID" value="EJB05_28436"/>
</dbReference>
<keyword evidence="2" id="KW-0813">Transport</keyword>
<feature type="non-terminal residue" evidence="14">
    <location>
        <position position="1"/>
    </location>
</feature>
<evidence type="ECO:0000256" key="8">
    <source>
        <dbReference type="ARBA" id="ARBA00022927"/>
    </source>
</evidence>
<comment type="subcellular location">
    <subcellularLocation>
        <location evidence="1">Plastid</location>
        <location evidence="1">Chloroplast outer membrane</location>
        <topology evidence="1">Multi-pass membrane protein</topology>
    </subcellularLocation>
</comment>
<feature type="domain" description="Bacterial surface antigen (D15)" evidence="11">
    <location>
        <begin position="395"/>
        <end position="714"/>
    </location>
</feature>
<keyword evidence="15" id="KW-1185">Reference proteome</keyword>
<dbReference type="InterPro" id="IPR000184">
    <property type="entry name" value="Bac_surfAg_D15"/>
</dbReference>
<dbReference type="Gene3D" id="3.10.20.310">
    <property type="entry name" value="membrane protein fhac"/>
    <property type="match status" value="4"/>
</dbReference>
<keyword evidence="6" id="KW-0812">Transmembrane</keyword>
<feature type="domain" description="Toc75-like POTRA" evidence="13">
    <location>
        <begin position="75"/>
        <end position="160"/>
    </location>
</feature>
<keyword evidence="4" id="KW-0150">Chloroplast</keyword>
<dbReference type="Pfam" id="PF25280">
    <property type="entry name" value="POTRA2_Toc75"/>
    <property type="match status" value="2"/>
</dbReference>
<evidence type="ECO:0000259" key="12">
    <source>
        <dbReference type="Pfam" id="PF25280"/>
    </source>
</evidence>
<evidence type="ECO:0000259" key="13">
    <source>
        <dbReference type="Pfam" id="PF25282"/>
    </source>
</evidence>
<keyword evidence="9" id="KW-0472">Membrane</keyword>
<dbReference type="OrthoDB" id="1161695at2759"/>
<dbReference type="Gene3D" id="2.40.160.50">
    <property type="entry name" value="membrane protein fhac: a member of the omp85/tpsb transporter family"/>
    <property type="match status" value="2"/>
</dbReference>
<dbReference type="GO" id="GO:0009707">
    <property type="term" value="C:chloroplast outer membrane"/>
    <property type="evidence" value="ECO:0007669"/>
    <property type="project" value="UniProtKB-SubCell"/>
</dbReference>
<dbReference type="GO" id="GO:0045037">
    <property type="term" value="P:protein import into chloroplast stroma"/>
    <property type="evidence" value="ECO:0007669"/>
    <property type="project" value="TreeGrafter"/>
</dbReference>
<organism evidence="14 15">
    <name type="scientific">Eragrostis curvula</name>
    <name type="common">weeping love grass</name>
    <dbReference type="NCBI Taxonomy" id="38414"/>
    <lineage>
        <taxon>Eukaryota</taxon>
        <taxon>Viridiplantae</taxon>
        <taxon>Streptophyta</taxon>
        <taxon>Embryophyta</taxon>
        <taxon>Tracheophyta</taxon>
        <taxon>Spermatophyta</taxon>
        <taxon>Magnoliopsida</taxon>
        <taxon>Liliopsida</taxon>
        <taxon>Poales</taxon>
        <taxon>Poaceae</taxon>
        <taxon>PACMAD clade</taxon>
        <taxon>Chloridoideae</taxon>
        <taxon>Eragrostideae</taxon>
        <taxon>Eragrostidinae</taxon>
        <taxon>Eragrostis</taxon>
    </lineage>
</organism>
<dbReference type="Proteomes" id="UP000324897">
    <property type="component" value="Chromosome 2"/>
</dbReference>
<feature type="domain" description="Toc75-like POTRA" evidence="13">
    <location>
        <begin position="275"/>
        <end position="355"/>
    </location>
</feature>
<evidence type="ECO:0000313" key="14">
    <source>
        <dbReference type="EMBL" id="TVU25915.1"/>
    </source>
</evidence>
<evidence type="ECO:0000256" key="6">
    <source>
        <dbReference type="ARBA" id="ARBA00022692"/>
    </source>
</evidence>
<dbReference type="PANTHER" id="PTHR12815">
    <property type="entry name" value="SORTING AND ASSEMBLY MACHINERY SAMM50 PROTEIN FAMILY MEMBER"/>
    <property type="match status" value="1"/>
</dbReference>
<accession>A0A5J9UQX7</accession>
<feature type="domain" description="Toc75-like second POTRA" evidence="12">
    <location>
        <begin position="880"/>
        <end position="991"/>
    </location>
</feature>
<gene>
    <name evidence="14" type="ORF">EJB05_28436</name>
</gene>
<comment type="similarity">
    <text evidence="10">Belongs to the TOC75 family.</text>
</comment>
<evidence type="ECO:0000313" key="15">
    <source>
        <dbReference type="Proteomes" id="UP000324897"/>
    </source>
</evidence>